<evidence type="ECO:0000313" key="1">
    <source>
        <dbReference type="EMBL" id="MES5326416.1"/>
    </source>
</evidence>
<dbReference type="RefSeq" id="WP_353640348.1">
    <property type="nucleotide sequence ID" value="NZ_JBEUDR010000010.1"/>
</dbReference>
<dbReference type="EMBL" id="JBEUDR010000010">
    <property type="protein sequence ID" value="MES5326416.1"/>
    <property type="molecule type" value="Genomic_DNA"/>
</dbReference>
<gene>
    <name evidence="1" type="ORF">ABU900_18580</name>
</gene>
<reference evidence="1 2" key="1">
    <citation type="submission" date="2024-06" db="EMBL/GenBank/DDBJ databases">
        <title>Alcaligenes phenolicus JC896.</title>
        <authorList>
            <person name="Venkata Ramana C."/>
            <person name="Sasikala C."/>
            <person name="Mahima D."/>
        </authorList>
    </citation>
    <scope>NUCLEOTIDE SEQUENCE [LARGE SCALE GENOMIC DNA]</scope>
    <source>
        <strain evidence="1 2">JC896</strain>
    </source>
</reference>
<name>A0ABV2BNG9_9BURK</name>
<keyword evidence="2" id="KW-1185">Reference proteome</keyword>
<feature type="non-terminal residue" evidence="1">
    <location>
        <position position="1"/>
    </location>
</feature>
<evidence type="ECO:0000313" key="2">
    <source>
        <dbReference type="Proteomes" id="UP001437419"/>
    </source>
</evidence>
<protein>
    <submittedName>
        <fullName evidence="1">Uncharacterized protein</fullName>
    </submittedName>
</protein>
<organism evidence="1 2">
    <name type="scientific">Alcaligenes phenolicus</name>
    <dbReference type="NCBI Taxonomy" id="232846"/>
    <lineage>
        <taxon>Bacteria</taxon>
        <taxon>Pseudomonadati</taxon>
        <taxon>Pseudomonadota</taxon>
        <taxon>Betaproteobacteria</taxon>
        <taxon>Burkholderiales</taxon>
        <taxon>Alcaligenaceae</taxon>
        <taxon>Alcaligenes</taxon>
    </lineage>
</organism>
<dbReference type="Proteomes" id="UP001437419">
    <property type="component" value="Unassembled WGS sequence"/>
</dbReference>
<comment type="caution">
    <text evidence="1">The sequence shown here is derived from an EMBL/GenBank/DDBJ whole genome shotgun (WGS) entry which is preliminary data.</text>
</comment>
<sequence>HKKTSNIVYIAQTALESRNGLDLLNGGFVFLGTLQTGFELGLSTWVIGEVTGVEEKGGGD</sequence>
<proteinExistence type="predicted"/>
<accession>A0ABV2BNG9</accession>